<evidence type="ECO:0000313" key="2">
    <source>
        <dbReference type="EMBL" id="KAL2506557.1"/>
    </source>
</evidence>
<gene>
    <name evidence="2" type="ORF">Adt_22178</name>
</gene>
<dbReference type="InterPro" id="IPR043376">
    <property type="entry name" value="NPG1-like"/>
</dbReference>
<dbReference type="EMBL" id="JBFOLK010000006">
    <property type="protein sequence ID" value="KAL2506557.1"/>
    <property type="molecule type" value="Genomic_DNA"/>
</dbReference>
<keyword evidence="3" id="KW-1185">Reference proteome</keyword>
<protein>
    <submittedName>
        <fullName evidence="2">No pollen germination related 1</fullName>
    </submittedName>
</protein>
<dbReference type="Proteomes" id="UP001604336">
    <property type="component" value="Unassembled WGS sequence"/>
</dbReference>
<name>A0ABD1T1I6_9LAMI</name>
<dbReference type="PANTHER" id="PTHR44102">
    <property type="entry name" value="PROTEIN NPG1"/>
    <property type="match status" value="1"/>
</dbReference>
<evidence type="ECO:0000313" key="3">
    <source>
        <dbReference type="Proteomes" id="UP001604336"/>
    </source>
</evidence>
<organism evidence="2 3">
    <name type="scientific">Abeliophyllum distichum</name>
    <dbReference type="NCBI Taxonomy" id="126358"/>
    <lineage>
        <taxon>Eukaryota</taxon>
        <taxon>Viridiplantae</taxon>
        <taxon>Streptophyta</taxon>
        <taxon>Embryophyta</taxon>
        <taxon>Tracheophyta</taxon>
        <taxon>Spermatophyta</taxon>
        <taxon>Magnoliopsida</taxon>
        <taxon>eudicotyledons</taxon>
        <taxon>Gunneridae</taxon>
        <taxon>Pentapetalae</taxon>
        <taxon>asterids</taxon>
        <taxon>lamiids</taxon>
        <taxon>Lamiales</taxon>
        <taxon>Oleaceae</taxon>
        <taxon>Forsythieae</taxon>
        <taxon>Abeliophyllum</taxon>
    </lineage>
</organism>
<comment type="caution">
    <text evidence="2">The sequence shown here is derived from an EMBL/GenBank/DDBJ whole genome shotgun (WGS) entry which is preliminary data.</text>
</comment>
<dbReference type="AlphaFoldDB" id="A0ABD1T1I6"/>
<sequence>MSIKYWIYNLKNSFSLKLRKMMKCICSGEHLTVDEIIHSSESLATRDYSASGYSSRAGEPDPKLDTSNIEEAESSLRESGFLNYEVSNFKLHYIKIALYL</sequence>
<proteinExistence type="predicted"/>
<reference evidence="3" key="1">
    <citation type="submission" date="2024-07" db="EMBL/GenBank/DDBJ databases">
        <title>Two chromosome-level genome assemblies of Korean endemic species Abeliophyllum distichum and Forsythia ovata (Oleaceae).</title>
        <authorList>
            <person name="Jang H."/>
        </authorList>
    </citation>
    <scope>NUCLEOTIDE SEQUENCE [LARGE SCALE GENOMIC DNA]</scope>
</reference>
<evidence type="ECO:0000256" key="1">
    <source>
        <dbReference type="SAM" id="MobiDB-lite"/>
    </source>
</evidence>
<dbReference type="PANTHER" id="PTHR44102:SF1">
    <property type="entry name" value="OS10G0471400 PROTEIN"/>
    <property type="match status" value="1"/>
</dbReference>
<feature type="region of interest" description="Disordered" evidence="1">
    <location>
        <begin position="50"/>
        <end position="69"/>
    </location>
</feature>
<accession>A0ABD1T1I6</accession>